<evidence type="ECO:0000256" key="1">
    <source>
        <dbReference type="ARBA" id="ARBA00004141"/>
    </source>
</evidence>
<evidence type="ECO:0000256" key="5">
    <source>
        <dbReference type="SAM" id="Phobius"/>
    </source>
</evidence>
<dbReference type="PANTHER" id="PTHR23510">
    <property type="entry name" value="INNER MEMBRANE TRANSPORT PROTEIN YAJR"/>
    <property type="match status" value="1"/>
</dbReference>
<feature type="transmembrane region" description="Helical" evidence="5">
    <location>
        <begin position="97"/>
        <end position="119"/>
    </location>
</feature>
<dbReference type="Proteomes" id="UP001279734">
    <property type="component" value="Unassembled WGS sequence"/>
</dbReference>
<dbReference type="AlphaFoldDB" id="A0AAD3SE15"/>
<keyword evidence="2 5" id="KW-0812">Transmembrane</keyword>
<proteinExistence type="predicted"/>
<dbReference type="PANTHER" id="PTHR23510:SF65">
    <property type="entry name" value="SPX DOMAIN-CONTAINING MEMBRANE PROTEIN OS09G0521800"/>
    <property type="match status" value="1"/>
</dbReference>
<evidence type="ECO:0000313" key="7">
    <source>
        <dbReference type="Proteomes" id="UP001279734"/>
    </source>
</evidence>
<evidence type="ECO:0000256" key="4">
    <source>
        <dbReference type="ARBA" id="ARBA00023136"/>
    </source>
</evidence>
<comment type="subcellular location">
    <subcellularLocation>
        <location evidence="1">Membrane</location>
        <topology evidence="1">Multi-pass membrane protein</topology>
    </subcellularLocation>
</comment>
<protein>
    <submittedName>
        <fullName evidence="6">Uncharacterized protein</fullName>
    </submittedName>
</protein>
<feature type="transmembrane region" description="Helical" evidence="5">
    <location>
        <begin position="67"/>
        <end position="85"/>
    </location>
</feature>
<dbReference type="GO" id="GO:0016020">
    <property type="term" value="C:membrane"/>
    <property type="evidence" value="ECO:0007669"/>
    <property type="project" value="UniProtKB-SubCell"/>
</dbReference>
<keyword evidence="7" id="KW-1185">Reference proteome</keyword>
<accession>A0AAD3SE15</accession>
<gene>
    <name evidence="6" type="ORF">Nepgr_011284</name>
</gene>
<comment type="caution">
    <text evidence="6">The sequence shown here is derived from an EMBL/GenBank/DDBJ whole genome shotgun (WGS) entry which is preliminary data.</text>
</comment>
<reference evidence="6" key="1">
    <citation type="submission" date="2023-05" db="EMBL/GenBank/DDBJ databases">
        <title>Nepenthes gracilis genome sequencing.</title>
        <authorList>
            <person name="Fukushima K."/>
        </authorList>
    </citation>
    <scope>NUCLEOTIDE SEQUENCE</scope>
    <source>
        <strain evidence="6">SING2019-196</strain>
    </source>
</reference>
<organism evidence="6 7">
    <name type="scientific">Nepenthes gracilis</name>
    <name type="common">Slender pitcher plant</name>
    <dbReference type="NCBI Taxonomy" id="150966"/>
    <lineage>
        <taxon>Eukaryota</taxon>
        <taxon>Viridiplantae</taxon>
        <taxon>Streptophyta</taxon>
        <taxon>Embryophyta</taxon>
        <taxon>Tracheophyta</taxon>
        <taxon>Spermatophyta</taxon>
        <taxon>Magnoliopsida</taxon>
        <taxon>eudicotyledons</taxon>
        <taxon>Gunneridae</taxon>
        <taxon>Pentapetalae</taxon>
        <taxon>Caryophyllales</taxon>
        <taxon>Nepenthaceae</taxon>
        <taxon>Nepenthes</taxon>
    </lineage>
</organism>
<evidence type="ECO:0000256" key="2">
    <source>
        <dbReference type="ARBA" id="ARBA00022692"/>
    </source>
</evidence>
<sequence>MNAIGLRKQVPKHVDPIFDSIKAAADKLTDSTNFLRFLAPRALIMHEELPTPGEEQIDGKKYHFMSLVLNLANTFLYMVNTYIIVSTADDCFVSLEAATAVCGFMIGAMAIGNILYALAYNFNSMWVFLIGHLFCGMMPL</sequence>
<name>A0AAD3SE15_NEPGR</name>
<keyword evidence="4 5" id="KW-0472">Membrane</keyword>
<dbReference type="InterPro" id="IPR051068">
    <property type="entry name" value="MFS_Domain-Containing_Protein"/>
</dbReference>
<evidence type="ECO:0000313" key="6">
    <source>
        <dbReference type="EMBL" id="GMH09443.1"/>
    </source>
</evidence>
<keyword evidence="3 5" id="KW-1133">Transmembrane helix</keyword>
<evidence type="ECO:0000256" key="3">
    <source>
        <dbReference type="ARBA" id="ARBA00022989"/>
    </source>
</evidence>
<dbReference type="EMBL" id="BSYO01000009">
    <property type="protein sequence ID" value="GMH09443.1"/>
    <property type="molecule type" value="Genomic_DNA"/>
</dbReference>